<reference evidence="1" key="1">
    <citation type="submission" date="2015-04" db="EMBL/GenBank/DDBJ databases">
        <title>The genome sequence of the plant pathogenic Rhizarian Plasmodiophora brassicae reveals insights in its biotrophic life cycle and the origin of chitin synthesis.</title>
        <authorList>
            <person name="Schwelm A."/>
            <person name="Fogelqvist J."/>
            <person name="Knaust A."/>
            <person name="Julke S."/>
            <person name="Lilja T."/>
            <person name="Dhandapani V."/>
            <person name="Bonilla-Rosso G."/>
            <person name="Karlsson M."/>
            <person name="Shevchenko A."/>
            <person name="Choi S.R."/>
            <person name="Kim H.G."/>
            <person name="Park J.Y."/>
            <person name="Lim Y.P."/>
            <person name="Ludwig-Muller J."/>
            <person name="Dixelius C."/>
        </authorList>
    </citation>
    <scope>NUCLEOTIDE SEQUENCE</scope>
    <source>
        <tissue evidence="1">Potato root galls</tissue>
    </source>
</reference>
<feature type="non-terminal residue" evidence="1">
    <location>
        <position position="1"/>
    </location>
</feature>
<organism evidence="1">
    <name type="scientific">Spongospora subterranea</name>
    <dbReference type="NCBI Taxonomy" id="70186"/>
    <lineage>
        <taxon>Eukaryota</taxon>
        <taxon>Sar</taxon>
        <taxon>Rhizaria</taxon>
        <taxon>Endomyxa</taxon>
        <taxon>Phytomyxea</taxon>
        <taxon>Plasmodiophorida</taxon>
        <taxon>Plasmodiophoridae</taxon>
        <taxon>Spongospora</taxon>
    </lineage>
</organism>
<proteinExistence type="predicted"/>
<protein>
    <submittedName>
        <fullName evidence="1">Uncharacterized protein</fullName>
    </submittedName>
</protein>
<accession>A0A0H5QX47</accession>
<sequence length="302" mass="34101">GRLPRVPVIDTPSLNPVIPEDPSPQVVTRQREDIQRGINDILAQIFDDIDHDNAPTAWGFGESIINSRRLPRVSVVTRQREHIQREDIQRDINVILAQISNVFGNDNAPTALGSGESPINLRRLHRLPVMNIRSREPSIINRLNQDTNDINHDKAPAATRFVELLKKIIELSNEDWEDWKNDRFSEFVFQCDQIKTNAQIPIESDILKDYLGDDLYQLGNGVCDQVVRFANGVDGDGVLGSSDVQDPIKLIMLTASHTRGINDQGISNIMASLLWYQTKDKLPIFWGISKGESTDQTNEYSL</sequence>
<feature type="non-terminal residue" evidence="1">
    <location>
        <position position="302"/>
    </location>
</feature>
<dbReference type="AlphaFoldDB" id="A0A0H5QX47"/>
<name>A0A0H5QX47_9EUKA</name>
<evidence type="ECO:0000313" key="1">
    <source>
        <dbReference type="EMBL" id="CRZ06297.1"/>
    </source>
</evidence>
<dbReference type="EMBL" id="HACM01005855">
    <property type="protein sequence ID" value="CRZ06297.1"/>
    <property type="molecule type" value="Transcribed_RNA"/>
</dbReference>